<proteinExistence type="predicted"/>
<protein>
    <submittedName>
        <fullName evidence="2">cAMP-binding domain of CRP or a regulatory subunit of cAMP-dependent protein kinases</fullName>
    </submittedName>
</protein>
<dbReference type="Gene3D" id="2.60.120.10">
    <property type="entry name" value="Jelly Rolls"/>
    <property type="match status" value="1"/>
</dbReference>
<evidence type="ECO:0000313" key="3">
    <source>
        <dbReference type="Proteomes" id="UP000185003"/>
    </source>
</evidence>
<name>A0A1N6FG15_9BACT</name>
<keyword evidence="3" id="KW-1185">Reference proteome</keyword>
<dbReference type="Proteomes" id="UP000185003">
    <property type="component" value="Unassembled WGS sequence"/>
</dbReference>
<keyword evidence="2" id="KW-0808">Transferase</keyword>
<reference evidence="2 3" key="1">
    <citation type="submission" date="2016-11" db="EMBL/GenBank/DDBJ databases">
        <authorList>
            <person name="Jaros S."/>
            <person name="Januszkiewicz K."/>
            <person name="Wedrychowicz H."/>
        </authorList>
    </citation>
    <scope>NUCLEOTIDE SEQUENCE [LARGE SCALE GENOMIC DNA]</scope>
    <source>
        <strain evidence="2 3">DSM 24787</strain>
    </source>
</reference>
<dbReference type="PROSITE" id="PS50042">
    <property type="entry name" value="CNMP_BINDING_3"/>
    <property type="match status" value="1"/>
</dbReference>
<feature type="domain" description="Cyclic nucleotide-binding" evidence="1">
    <location>
        <begin position="10"/>
        <end position="113"/>
    </location>
</feature>
<dbReference type="CDD" id="cd00038">
    <property type="entry name" value="CAP_ED"/>
    <property type="match status" value="1"/>
</dbReference>
<dbReference type="Pfam" id="PF00027">
    <property type="entry name" value="cNMP_binding"/>
    <property type="match status" value="1"/>
</dbReference>
<evidence type="ECO:0000313" key="2">
    <source>
        <dbReference type="EMBL" id="SIN94231.1"/>
    </source>
</evidence>
<dbReference type="GO" id="GO:0016301">
    <property type="term" value="F:kinase activity"/>
    <property type="evidence" value="ECO:0007669"/>
    <property type="project" value="UniProtKB-KW"/>
</dbReference>
<gene>
    <name evidence="2" type="ORF">SAMN04488055_2202</name>
</gene>
<accession>A0A1N6FG15</accession>
<dbReference type="OrthoDB" id="9152304at2"/>
<organism evidence="2 3">
    <name type="scientific">Chitinophaga niabensis</name>
    <dbReference type="NCBI Taxonomy" id="536979"/>
    <lineage>
        <taxon>Bacteria</taxon>
        <taxon>Pseudomonadati</taxon>
        <taxon>Bacteroidota</taxon>
        <taxon>Chitinophagia</taxon>
        <taxon>Chitinophagales</taxon>
        <taxon>Chitinophagaceae</taxon>
        <taxon>Chitinophaga</taxon>
    </lineage>
</organism>
<dbReference type="AlphaFoldDB" id="A0A1N6FG15"/>
<dbReference type="STRING" id="536979.SAMN04488055_2202"/>
<dbReference type="SUPFAM" id="SSF51206">
    <property type="entry name" value="cAMP-binding domain-like"/>
    <property type="match status" value="1"/>
</dbReference>
<keyword evidence="2" id="KW-0418">Kinase</keyword>
<evidence type="ECO:0000259" key="1">
    <source>
        <dbReference type="PROSITE" id="PS50042"/>
    </source>
</evidence>
<dbReference type="RefSeq" id="WP_074239279.1">
    <property type="nucleotide sequence ID" value="NZ_FSRA01000001.1"/>
</dbReference>
<sequence length="190" mass="22001">MDIFFSKINTYTKLSDESRKAWETILVAKTYKRGENFVSEGQAPKKVAFVEKGLFSQNYVSDKGEIVIKTFFPEQRFAASVSAMLSNTPSLFTITALEDTNVLEYDFFAFKRLATQHMDIATFYMNYMELHWIIEKEPLEIALRHDPAGKRYEAFAEKYPGLVKRLKKHHIASYLGITPTQFSRILFANK</sequence>
<dbReference type="InterPro" id="IPR000595">
    <property type="entry name" value="cNMP-bd_dom"/>
</dbReference>
<dbReference type="InterPro" id="IPR014710">
    <property type="entry name" value="RmlC-like_jellyroll"/>
</dbReference>
<dbReference type="EMBL" id="FSRA01000001">
    <property type="protein sequence ID" value="SIN94231.1"/>
    <property type="molecule type" value="Genomic_DNA"/>
</dbReference>
<dbReference type="InterPro" id="IPR018490">
    <property type="entry name" value="cNMP-bd_dom_sf"/>
</dbReference>